<evidence type="ECO:0000259" key="6">
    <source>
        <dbReference type="PROSITE" id="PS50262"/>
    </source>
</evidence>
<evidence type="ECO:0000256" key="1">
    <source>
        <dbReference type="ARBA" id="ARBA00004370"/>
    </source>
</evidence>
<accession>A0A4V5ZZA3</accession>
<feature type="transmembrane region" description="Helical" evidence="5">
    <location>
        <begin position="212"/>
        <end position="234"/>
    </location>
</feature>
<reference evidence="7 8" key="1">
    <citation type="journal article" date="2015" name="Genome Biol.">
        <title>Comparative genomics of Steinernema reveals deeply conserved gene regulatory networks.</title>
        <authorList>
            <person name="Dillman A.R."/>
            <person name="Macchietto M."/>
            <person name="Porter C.F."/>
            <person name="Rogers A."/>
            <person name="Williams B."/>
            <person name="Antoshechkin I."/>
            <person name="Lee M.M."/>
            <person name="Goodwin Z."/>
            <person name="Lu X."/>
            <person name="Lewis E.E."/>
            <person name="Goodrich-Blair H."/>
            <person name="Stock S.P."/>
            <person name="Adams B.J."/>
            <person name="Sternberg P.W."/>
            <person name="Mortazavi A."/>
        </authorList>
    </citation>
    <scope>NUCLEOTIDE SEQUENCE [LARGE SCALE GENOMIC DNA]</scope>
    <source>
        <strain evidence="7 8">ALL</strain>
    </source>
</reference>
<organism evidence="7 8">
    <name type="scientific">Steinernema carpocapsae</name>
    <name type="common">Entomopathogenic nematode</name>
    <dbReference type="NCBI Taxonomy" id="34508"/>
    <lineage>
        <taxon>Eukaryota</taxon>
        <taxon>Metazoa</taxon>
        <taxon>Ecdysozoa</taxon>
        <taxon>Nematoda</taxon>
        <taxon>Chromadorea</taxon>
        <taxon>Rhabditida</taxon>
        <taxon>Tylenchina</taxon>
        <taxon>Panagrolaimomorpha</taxon>
        <taxon>Strongyloidoidea</taxon>
        <taxon>Steinernematidae</taxon>
        <taxon>Steinernema</taxon>
    </lineage>
</organism>
<dbReference type="PROSITE" id="PS50262">
    <property type="entry name" value="G_PROTEIN_RECEP_F1_2"/>
    <property type="match status" value="1"/>
</dbReference>
<proteinExistence type="predicted"/>
<dbReference type="AlphaFoldDB" id="A0A4V5ZZA3"/>
<evidence type="ECO:0000313" key="7">
    <source>
        <dbReference type="EMBL" id="TKR66785.1"/>
    </source>
</evidence>
<feature type="transmembrane region" description="Helical" evidence="5">
    <location>
        <begin position="246"/>
        <end position="266"/>
    </location>
</feature>
<evidence type="ECO:0000256" key="4">
    <source>
        <dbReference type="ARBA" id="ARBA00023136"/>
    </source>
</evidence>
<dbReference type="Gene3D" id="1.20.1070.10">
    <property type="entry name" value="Rhodopsin 7-helix transmembrane proteins"/>
    <property type="match status" value="1"/>
</dbReference>
<comment type="subcellular location">
    <subcellularLocation>
        <location evidence="1">Membrane</location>
    </subcellularLocation>
</comment>
<protein>
    <recommendedName>
        <fullName evidence="6">G-protein coupled receptors family 1 profile domain-containing protein</fullName>
    </recommendedName>
</protein>
<dbReference type="InterPro" id="IPR019420">
    <property type="entry name" value="7TM_GPCR_serpentine_rcpt_Srbc"/>
</dbReference>
<dbReference type="OrthoDB" id="10643945at2759"/>
<evidence type="ECO:0000256" key="5">
    <source>
        <dbReference type="SAM" id="Phobius"/>
    </source>
</evidence>
<evidence type="ECO:0000256" key="3">
    <source>
        <dbReference type="ARBA" id="ARBA00022989"/>
    </source>
</evidence>
<feature type="domain" description="G-protein coupled receptors family 1 profile" evidence="6">
    <location>
        <begin position="17"/>
        <end position="265"/>
    </location>
</feature>
<dbReference type="EMBL" id="AZBU02000008">
    <property type="protein sequence ID" value="TKR66785.1"/>
    <property type="molecule type" value="Genomic_DNA"/>
</dbReference>
<feature type="transmembrane region" description="Helical" evidence="5">
    <location>
        <begin position="162"/>
        <end position="186"/>
    </location>
</feature>
<name>A0A4V5ZZA3_STECR</name>
<dbReference type="SUPFAM" id="SSF81321">
    <property type="entry name" value="Family A G protein-coupled receptor-like"/>
    <property type="match status" value="1"/>
</dbReference>
<keyword evidence="3 5" id="KW-1133">Transmembrane helix</keyword>
<dbReference type="GO" id="GO:0016020">
    <property type="term" value="C:membrane"/>
    <property type="evidence" value="ECO:0007669"/>
    <property type="project" value="UniProtKB-SubCell"/>
</dbReference>
<feature type="transmembrane region" description="Helical" evidence="5">
    <location>
        <begin position="120"/>
        <end position="142"/>
    </location>
</feature>
<gene>
    <name evidence="7" type="ORF">L596_023025</name>
</gene>
<feature type="transmembrane region" description="Helical" evidence="5">
    <location>
        <begin position="79"/>
        <end position="99"/>
    </location>
</feature>
<dbReference type="Pfam" id="PF10316">
    <property type="entry name" value="7TM_GPCR_Srbc"/>
    <property type="match status" value="1"/>
</dbReference>
<reference evidence="7 8" key="2">
    <citation type="journal article" date="2019" name="G3 (Bethesda)">
        <title>Hybrid Assembly of the Genome of the Entomopathogenic Nematode Steinernema carpocapsae Identifies the X-Chromosome.</title>
        <authorList>
            <person name="Serra L."/>
            <person name="Macchietto M."/>
            <person name="Macias-Munoz A."/>
            <person name="McGill C.J."/>
            <person name="Rodriguez I.M."/>
            <person name="Rodriguez B."/>
            <person name="Murad R."/>
            <person name="Mortazavi A."/>
        </authorList>
    </citation>
    <scope>NUCLEOTIDE SEQUENCE [LARGE SCALE GENOMIC DNA]</scope>
    <source>
        <strain evidence="7 8">ALL</strain>
    </source>
</reference>
<feature type="transmembrane region" description="Helical" evidence="5">
    <location>
        <begin position="6"/>
        <end position="29"/>
    </location>
</feature>
<evidence type="ECO:0000256" key="2">
    <source>
        <dbReference type="ARBA" id="ARBA00022692"/>
    </source>
</evidence>
<feature type="transmembrane region" description="Helical" evidence="5">
    <location>
        <begin position="41"/>
        <end position="64"/>
    </location>
</feature>
<evidence type="ECO:0000313" key="8">
    <source>
        <dbReference type="Proteomes" id="UP000298663"/>
    </source>
</evidence>
<keyword evidence="2 5" id="KW-0812">Transmembrane</keyword>
<dbReference type="InterPro" id="IPR017452">
    <property type="entry name" value="GPCR_Rhodpsn_7TM"/>
</dbReference>
<keyword evidence="8" id="KW-1185">Reference proteome</keyword>
<comment type="caution">
    <text evidence="7">The sequence shown here is derived from an EMBL/GenBank/DDBJ whole genome shotgun (WGS) entry which is preliminary data.</text>
</comment>
<sequence length="278" mass="32162">MSPYVFYFDLLLGLVCSSFTVILNVSTVYRHFPWKTRTRQYTMIFTVMAFQIVYALNAVFYWIYTMIMHHARIPDLELTFWHGNVTFALNVITITTELFPAVDRIIAISYPLSYKKTVKYNVVCCLIFSMSLLLGLMSFFVTQRVRRTKPALVFNEFVSRRVFYVIASIGLIFCCCHILVTIVVLLKVRQFKRKMRASTLQGSGNMTKVNSIVVYQLLLAMFLQVTPVFVNLVLRMFYNIKTSETVGPLESTLLAVYVFTCSVLYWRKLKKGSAVYAS</sequence>
<dbReference type="Proteomes" id="UP000298663">
    <property type="component" value="Unassembled WGS sequence"/>
</dbReference>
<keyword evidence="4 5" id="KW-0472">Membrane</keyword>